<name>A0ABM9U9K8_9HYPH</name>
<dbReference type="Gene3D" id="3.40.50.10810">
    <property type="entry name" value="Tandem AAA-ATPase domain"/>
    <property type="match status" value="1"/>
</dbReference>
<dbReference type="Gene3D" id="3.40.50.300">
    <property type="entry name" value="P-loop containing nucleotide triphosphate hydrolases"/>
    <property type="match status" value="1"/>
</dbReference>
<dbReference type="RefSeq" id="WP_245280635.1">
    <property type="nucleotide sequence ID" value="NZ_CYHC01000016.1"/>
</dbReference>
<proteinExistence type="predicted"/>
<evidence type="ECO:0000256" key="1">
    <source>
        <dbReference type="ARBA" id="ARBA00011900"/>
    </source>
</evidence>
<dbReference type="Gene3D" id="3.40.50.150">
    <property type="entry name" value="Vaccinia Virus protein VP39"/>
    <property type="match status" value="1"/>
</dbReference>
<dbReference type="GO" id="GO:0008168">
    <property type="term" value="F:methyltransferase activity"/>
    <property type="evidence" value="ECO:0007669"/>
    <property type="project" value="UniProtKB-KW"/>
</dbReference>
<evidence type="ECO:0000313" key="7">
    <source>
        <dbReference type="Proteomes" id="UP000182178"/>
    </source>
</evidence>
<dbReference type="InterPro" id="IPR001091">
    <property type="entry name" value="RM_Methyltransferase"/>
</dbReference>
<dbReference type="GO" id="GO:0032259">
    <property type="term" value="P:methylation"/>
    <property type="evidence" value="ECO:0007669"/>
    <property type="project" value="UniProtKB-KW"/>
</dbReference>
<feature type="domain" description="DNA methylase N-4/N-6" evidence="5">
    <location>
        <begin position="494"/>
        <end position="814"/>
    </location>
</feature>
<dbReference type="InterPro" id="IPR002941">
    <property type="entry name" value="DNA_methylase_N4/N6"/>
</dbReference>
<organism evidence="6 7">
    <name type="scientific">Chelatococcus sambhunathii</name>
    <dbReference type="NCBI Taxonomy" id="363953"/>
    <lineage>
        <taxon>Bacteria</taxon>
        <taxon>Pseudomonadati</taxon>
        <taxon>Pseudomonadota</taxon>
        <taxon>Alphaproteobacteria</taxon>
        <taxon>Hyphomicrobiales</taxon>
        <taxon>Chelatococcaceae</taxon>
        <taxon>Chelatococcus</taxon>
    </lineage>
</organism>
<evidence type="ECO:0000256" key="4">
    <source>
        <dbReference type="ARBA" id="ARBA00047942"/>
    </source>
</evidence>
<accession>A0ABM9U9K8</accession>
<dbReference type="InterPro" id="IPR027417">
    <property type="entry name" value="P-loop_NTPase"/>
</dbReference>
<protein>
    <recommendedName>
        <fullName evidence="1">site-specific DNA-methyltransferase (adenine-specific)</fullName>
        <ecNumber evidence="1">2.1.1.72</ecNumber>
    </recommendedName>
</protein>
<evidence type="ECO:0000256" key="2">
    <source>
        <dbReference type="ARBA" id="ARBA00022603"/>
    </source>
</evidence>
<keyword evidence="7" id="KW-1185">Reference proteome</keyword>
<gene>
    <name evidence="6" type="ORF">Ga0061061_11628</name>
</gene>
<sequence length="842" mass="95938">MTVDRYRQFLETKVKMAPRTGFEVSEDEINPALQPHQRDIVRWGVAGGRRAYFARFGLGKTVMELETSRLILERAGGRGLIVMPQDVRIEFRDDARNILGWSTVPEFIRRIEDADETGLYLTNYETIREGKLDPAEFTVASLDEAAVLRSYGSKTYQEFLPLFEDVRFRYVATALPSPNRYKELIHYAGFLGIMDTGQALTRFFQRNSTKAGDLTLYPHKTREFFLWLNSWAIFLQQPSDLGHSDEGYILPELIVRWHEVKVDIADAGADDDGQLRLMRDAAVGLQATAREKRNTLSRRIEKLVEIRSASPADHFILWHDLEDERRAIEAALPQSRSVYGTQDPDEREQTIVGFKAGEITDLAAKPVMLGAGGNLQRHCHRAIYAGIGHKFHDFLQSVHRLQRYGQRYPVEIDLIYAETEREVRRDLERKWAQDRELRETMSALIKEHGLDKLSGFDVLTRSIGIDRQEAAGENWRVANNDCVDETRRMATNSVDLVVTSIPFGTQYEYCASYNDFGHNDDNAGFFRQMDFLTPELLRVLKPGRVACVHVKDRIQFGSVTGTGRYTVEPFHADTIEHFRAHGFLYMGMRVITTDVVRENNQTYRLSYGEMLKDATKMGAGSQEFVLMFCKPQSDRSRGYADDPVIKSAEEYGLARWQIDAHGYWQSSGNRLLAPDEWKALAGRKGGMQAIIAHWREENLATVYDYGRHVEVAEALASIDALPKTYMAVPPHSADPSVWTDINRMLTLNTDQAAKGREQHVCPLQFDIVDRLIDLYSMRGELVYDPFAGIGTVPYRAVLRGRLGAGAELEAKYWRDSIRYLEAAERQLAVPSLFDLLTSEEAA</sequence>
<comment type="caution">
    <text evidence="6">The sequence shown here is derived from an EMBL/GenBank/DDBJ whole genome shotgun (WGS) entry which is preliminary data.</text>
</comment>
<dbReference type="SUPFAM" id="SSF52540">
    <property type="entry name" value="P-loop containing nucleoside triphosphate hydrolases"/>
    <property type="match status" value="2"/>
</dbReference>
<comment type="catalytic activity">
    <reaction evidence="4">
        <text>a 2'-deoxyadenosine in DNA + S-adenosyl-L-methionine = an N(6)-methyl-2'-deoxyadenosine in DNA + S-adenosyl-L-homocysteine + H(+)</text>
        <dbReference type="Rhea" id="RHEA:15197"/>
        <dbReference type="Rhea" id="RHEA-COMP:12418"/>
        <dbReference type="Rhea" id="RHEA-COMP:12419"/>
        <dbReference type="ChEBI" id="CHEBI:15378"/>
        <dbReference type="ChEBI" id="CHEBI:57856"/>
        <dbReference type="ChEBI" id="CHEBI:59789"/>
        <dbReference type="ChEBI" id="CHEBI:90615"/>
        <dbReference type="ChEBI" id="CHEBI:90616"/>
        <dbReference type="EC" id="2.1.1.72"/>
    </reaction>
</comment>
<dbReference type="PRINTS" id="PR00508">
    <property type="entry name" value="S21N4MTFRASE"/>
</dbReference>
<dbReference type="Pfam" id="PF01555">
    <property type="entry name" value="N6_N4_Mtase"/>
    <property type="match status" value="1"/>
</dbReference>
<keyword evidence="2 6" id="KW-0489">Methyltransferase</keyword>
<keyword evidence="3" id="KW-0808">Transferase</keyword>
<dbReference type="InterPro" id="IPR029063">
    <property type="entry name" value="SAM-dependent_MTases_sf"/>
</dbReference>
<reference evidence="6 7" key="1">
    <citation type="submission" date="2015-08" db="EMBL/GenBank/DDBJ databases">
        <authorList>
            <person name="Varghese N."/>
        </authorList>
    </citation>
    <scope>NUCLEOTIDE SEQUENCE [LARGE SCALE GENOMIC DNA]</scope>
    <source>
        <strain evidence="6 7">DSM 18167</strain>
    </source>
</reference>
<dbReference type="EC" id="2.1.1.72" evidence="1"/>
<evidence type="ECO:0000259" key="5">
    <source>
        <dbReference type="Pfam" id="PF01555"/>
    </source>
</evidence>
<evidence type="ECO:0000313" key="6">
    <source>
        <dbReference type="EMBL" id="CUA90876.1"/>
    </source>
</evidence>
<dbReference type="SUPFAM" id="SSF53335">
    <property type="entry name" value="S-adenosyl-L-methionine-dependent methyltransferases"/>
    <property type="match status" value="1"/>
</dbReference>
<dbReference type="InterPro" id="IPR038718">
    <property type="entry name" value="SNF2-like_sf"/>
</dbReference>
<dbReference type="Proteomes" id="UP000182178">
    <property type="component" value="Unassembled WGS sequence"/>
</dbReference>
<dbReference type="EMBL" id="CYHC01000016">
    <property type="protein sequence ID" value="CUA90876.1"/>
    <property type="molecule type" value="Genomic_DNA"/>
</dbReference>
<evidence type="ECO:0000256" key="3">
    <source>
        <dbReference type="ARBA" id="ARBA00022679"/>
    </source>
</evidence>